<keyword evidence="8" id="KW-0406">Ion transport</keyword>
<dbReference type="EMBL" id="CP137579">
    <property type="protein sequence ID" value="WOX31234.1"/>
    <property type="molecule type" value="Genomic_DNA"/>
</dbReference>
<feature type="transmembrane region" description="Helical" evidence="10">
    <location>
        <begin position="89"/>
        <end position="110"/>
    </location>
</feature>
<name>A0ABZ0MIB5_9GAMM</name>
<dbReference type="InterPro" id="IPR004772">
    <property type="entry name" value="TrkH"/>
</dbReference>
<reference evidence="11 12" key="1">
    <citation type="submission" date="2023-10" db="EMBL/GenBank/DDBJ databases">
        <title>To unveil natural product biosynthetic capacity in Pseudoalteromonas.</title>
        <authorList>
            <person name="Wang J."/>
        </authorList>
    </citation>
    <scope>NUCLEOTIDE SEQUENCE [LARGE SCALE GENOMIC DNA]</scope>
    <source>
        <strain evidence="11 12">DSM 15914</strain>
    </source>
</reference>
<keyword evidence="12" id="KW-1185">Reference proteome</keyword>
<evidence type="ECO:0000313" key="12">
    <source>
        <dbReference type="Proteomes" id="UP001304419"/>
    </source>
</evidence>
<keyword evidence="6" id="KW-0630">Potassium</keyword>
<keyword evidence="2" id="KW-0813">Transport</keyword>
<feature type="transmembrane region" description="Helical" evidence="10">
    <location>
        <begin position="203"/>
        <end position="226"/>
    </location>
</feature>
<evidence type="ECO:0000256" key="4">
    <source>
        <dbReference type="ARBA" id="ARBA00022538"/>
    </source>
</evidence>
<evidence type="ECO:0000256" key="1">
    <source>
        <dbReference type="ARBA" id="ARBA00004651"/>
    </source>
</evidence>
<dbReference type="GeneID" id="67504108"/>
<evidence type="ECO:0000256" key="2">
    <source>
        <dbReference type="ARBA" id="ARBA00022448"/>
    </source>
</evidence>
<comment type="subcellular location">
    <subcellularLocation>
        <location evidence="1">Cell membrane</location>
        <topology evidence="1">Multi-pass membrane protein</topology>
    </subcellularLocation>
</comment>
<dbReference type="NCBIfam" id="TIGR00933">
    <property type="entry name" value="2a38"/>
    <property type="match status" value="1"/>
</dbReference>
<evidence type="ECO:0000256" key="7">
    <source>
        <dbReference type="ARBA" id="ARBA00022989"/>
    </source>
</evidence>
<feature type="transmembrane region" description="Helical" evidence="10">
    <location>
        <begin position="238"/>
        <end position="260"/>
    </location>
</feature>
<accession>A0ABZ0MIB5</accession>
<evidence type="ECO:0000256" key="3">
    <source>
        <dbReference type="ARBA" id="ARBA00022475"/>
    </source>
</evidence>
<keyword evidence="3" id="KW-1003">Cell membrane</keyword>
<dbReference type="PANTHER" id="PTHR32024:SF1">
    <property type="entry name" value="KTR SYSTEM POTASSIUM UPTAKE PROTEIN B"/>
    <property type="match status" value="1"/>
</dbReference>
<keyword evidence="7 10" id="KW-1133">Transmembrane helix</keyword>
<sequence length="456" mass="49767">MKTWSPHYYPYPNSKPKAHKKPLRLSPPAVLFIGFCGLIALGTILLLLPIAHTQDIKVMQALFTATSAVTVTGLAVLSTPNDFTTFGHLVIASLIQIGGLGFMTITVVVLRGMGQQMDISKQLIAKESFGIARFDQLVDTAKCVLVYALIIESIGFTILLAHWYQTLPLGDAIMQSFFYTISAFNNAGFALHDDSLTSFRGDWVVNLVISGLFVIGGLGFVVLMDIVKRRRWSRFGSATKLVLIATAVLNVLAFSLFWLFEANNPETLGNLPLSEQVITAWMQAVTPRTAGFNSIDFALVNDESTVLTIWLMIIGGGSMSTASGLKITTVVVLLMATYAYLRRRDQVAIGHRQISPETVFKALSLTVVYFFTVMLATLILTITEQANLTDITFEAVSALGTVGLSRGITGSLSEPGEAVIIFLMLIGRLGPLTFLYLIARPKRENLKYAKAEIQVG</sequence>
<feature type="transmembrane region" description="Helical" evidence="10">
    <location>
        <begin position="362"/>
        <end position="382"/>
    </location>
</feature>
<feature type="transmembrane region" description="Helical" evidence="10">
    <location>
        <begin position="418"/>
        <end position="439"/>
    </location>
</feature>
<evidence type="ECO:0000256" key="10">
    <source>
        <dbReference type="SAM" id="Phobius"/>
    </source>
</evidence>
<keyword evidence="5 10" id="KW-0812">Transmembrane</keyword>
<evidence type="ECO:0000256" key="5">
    <source>
        <dbReference type="ARBA" id="ARBA00022692"/>
    </source>
</evidence>
<feature type="transmembrane region" description="Helical" evidence="10">
    <location>
        <begin position="309"/>
        <end position="341"/>
    </location>
</feature>
<dbReference type="Proteomes" id="UP001304419">
    <property type="component" value="Chromosome 2"/>
</dbReference>
<dbReference type="Pfam" id="PF02386">
    <property type="entry name" value="TrkH"/>
    <property type="match status" value="1"/>
</dbReference>
<feature type="transmembrane region" description="Helical" evidence="10">
    <location>
        <begin position="29"/>
        <end position="51"/>
    </location>
</feature>
<evidence type="ECO:0000256" key="8">
    <source>
        <dbReference type="ARBA" id="ARBA00023065"/>
    </source>
</evidence>
<keyword evidence="9 10" id="KW-0472">Membrane</keyword>
<evidence type="ECO:0000313" key="11">
    <source>
        <dbReference type="EMBL" id="WOX31234.1"/>
    </source>
</evidence>
<evidence type="ECO:0000256" key="6">
    <source>
        <dbReference type="ARBA" id="ARBA00022958"/>
    </source>
</evidence>
<dbReference type="RefSeq" id="WP_188249449.1">
    <property type="nucleotide sequence ID" value="NZ_CBCSDF010000001.1"/>
</dbReference>
<feature type="transmembrane region" description="Helical" evidence="10">
    <location>
        <begin position="58"/>
        <end position="77"/>
    </location>
</feature>
<protein>
    <submittedName>
        <fullName evidence="11">TrkH family potassium uptake protein</fullName>
    </submittedName>
</protein>
<organism evidence="11 12">
    <name type="scientific">Pseudoalteromonas maricaloris</name>
    <dbReference type="NCBI Taxonomy" id="184924"/>
    <lineage>
        <taxon>Bacteria</taxon>
        <taxon>Pseudomonadati</taxon>
        <taxon>Pseudomonadota</taxon>
        <taxon>Gammaproteobacteria</taxon>
        <taxon>Alteromonadales</taxon>
        <taxon>Pseudoalteromonadaceae</taxon>
        <taxon>Pseudoalteromonas</taxon>
    </lineage>
</organism>
<proteinExistence type="predicted"/>
<gene>
    <name evidence="11" type="ORF">R5H13_20050</name>
</gene>
<evidence type="ECO:0000256" key="9">
    <source>
        <dbReference type="ARBA" id="ARBA00023136"/>
    </source>
</evidence>
<feature type="transmembrane region" description="Helical" evidence="10">
    <location>
        <begin position="143"/>
        <end position="164"/>
    </location>
</feature>
<dbReference type="PANTHER" id="PTHR32024">
    <property type="entry name" value="TRK SYSTEM POTASSIUM UPTAKE PROTEIN TRKG-RELATED"/>
    <property type="match status" value="1"/>
</dbReference>
<dbReference type="InterPro" id="IPR003445">
    <property type="entry name" value="Cat_transpt"/>
</dbReference>
<keyword evidence="4" id="KW-0633">Potassium transport</keyword>